<dbReference type="Proteomes" id="UP000271098">
    <property type="component" value="Unassembled WGS sequence"/>
</dbReference>
<reference evidence="2 3" key="2">
    <citation type="submission" date="2018-11" db="EMBL/GenBank/DDBJ databases">
        <authorList>
            <consortium name="Pathogen Informatics"/>
        </authorList>
    </citation>
    <scope>NUCLEOTIDE SEQUENCE [LARGE SCALE GENOMIC DNA]</scope>
</reference>
<name>A0A183DSB8_9BILA</name>
<accession>A0A183DSB8</accession>
<organism evidence="4">
    <name type="scientific">Gongylonema pulchrum</name>
    <dbReference type="NCBI Taxonomy" id="637853"/>
    <lineage>
        <taxon>Eukaryota</taxon>
        <taxon>Metazoa</taxon>
        <taxon>Ecdysozoa</taxon>
        <taxon>Nematoda</taxon>
        <taxon>Chromadorea</taxon>
        <taxon>Rhabditida</taxon>
        <taxon>Spirurina</taxon>
        <taxon>Spiruromorpha</taxon>
        <taxon>Spiruroidea</taxon>
        <taxon>Gongylonematidae</taxon>
        <taxon>Gongylonema</taxon>
    </lineage>
</organism>
<gene>
    <name evidence="2" type="ORF">GPUH_LOCUS11609</name>
</gene>
<feature type="region of interest" description="Disordered" evidence="1">
    <location>
        <begin position="1"/>
        <end position="51"/>
    </location>
</feature>
<feature type="compositionally biased region" description="Basic and acidic residues" evidence="1">
    <location>
        <begin position="79"/>
        <end position="97"/>
    </location>
</feature>
<evidence type="ECO:0000313" key="2">
    <source>
        <dbReference type="EMBL" id="VDN19004.1"/>
    </source>
</evidence>
<evidence type="ECO:0000313" key="4">
    <source>
        <dbReference type="WBParaSite" id="GPUH_0001162301-mRNA-1"/>
    </source>
</evidence>
<dbReference type="EMBL" id="UYRT01078665">
    <property type="protein sequence ID" value="VDN19004.1"/>
    <property type="molecule type" value="Genomic_DNA"/>
</dbReference>
<protein>
    <submittedName>
        <fullName evidence="2 4">Uncharacterized protein</fullName>
    </submittedName>
</protein>
<keyword evidence="3" id="KW-1185">Reference proteome</keyword>
<feature type="region of interest" description="Disordered" evidence="1">
    <location>
        <begin position="68"/>
        <end position="124"/>
    </location>
</feature>
<evidence type="ECO:0000256" key="1">
    <source>
        <dbReference type="SAM" id="MobiDB-lite"/>
    </source>
</evidence>
<feature type="compositionally biased region" description="Low complexity" evidence="1">
    <location>
        <begin position="25"/>
        <end position="43"/>
    </location>
</feature>
<dbReference type="AlphaFoldDB" id="A0A183DSB8"/>
<dbReference type="WBParaSite" id="GPUH_0001162301-mRNA-1">
    <property type="protein sequence ID" value="GPUH_0001162301-mRNA-1"/>
    <property type="gene ID" value="GPUH_0001162301"/>
</dbReference>
<evidence type="ECO:0000313" key="3">
    <source>
        <dbReference type="Proteomes" id="UP000271098"/>
    </source>
</evidence>
<reference evidence="4" key="1">
    <citation type="submission" date="2016-06" db="UniProtKB">
        <authorList>
            <consortium name="WormBaseParasite"/>
        </authorList>
    </citation>
    <scope>IDENTIFICATION</scope>
</reference>
<sequence length="145" mass="15776">MTIENGYCSDSLQRARSARERHIPASGNSASSGAAATARVAGGQSWSCAHPPKIAASSVADSLYSRSVPAASGSGFRLRSPDRHLGEHLQQHRELRRSPSPAHRRSNQQQQQQPELPGSVPEWLNQVGCHPFPDGVTPHKINFYF</sequence>
<proteinExistence type="predicted"/>